<dbReference type="GO" id="GO:0005829">
    <property type="term" value="C:cytosol"/>
    <property type="evidence" value="ECO:0007669"/>
    <property type="project" value="TreeGrafter"/>
</dbReference>
<feature type="region of interest" description="Disordered" evidence="6">
    <location>
        <begin position="1"/>
        <end position="27"/>
    </location>
</feature>
<dbReference type="GO" id="GO:0034599">
    <property type="term" value="P:cellular response to oxidative stress"/>
    <property type="evidence" value="ECO:0007669"/>
    <property type="project" value="TreeGrafter"/>
</dbReference>
<evidence type="ECO:0000313" key="8">
    <source>
        <dbReference type="Proteomes" id="UP000284021"/>
    </source>
</evidence>
<evidence type="ECO:0000313" key="7">
    <source>
        <dbReference type="EMBL" id="RJG13057.1"/>
    </source>
</evidence>
<dbReference type="PANTHER" id="PTHR36965">
    <property type="entry name" value="FE(2+)-TRAFFICKING PROTEIN-RELATED"/>
    <property type="match status" value="1"/>
</dbReference>
<dbReference type="RefSeq" id="WP_119953379.1">
    <property type="nucleotide sequence ID" value="NZ_QYUR01000002.1"/>
</dbReference>
<organism evidence="7 8">
    <name type="scientific">Pseudomonas cavernicola</name>
    <dbReference type="NCBI Taxonomy" id="2320866"/>
    <lineage>
        <taxon>Bacteria</taxon>
        <taxon>Pseudomonadati</taxon>
        <taxon>Pseudomonadota</taxon>
        <taxon>Gammaproteobacteria</taxon>
        <taxon>Pseudomonadales</taxon>
        <taxon>Pseudomonadaceae</taxon>
        <taxon>Pseudomonas</taxon>
    </lineage>
</organism>
<dbReference type="Gene3D" id="1.10.3880.10">
    <property type="entry name" value="Fe(II) trafficking protein YggX"/>
    <property type="match status" value="1"/>
</dbReference>
<keyword evidence="1 5" id="KW-0408">Iron</keyword>
<evidence type="ECO:0000256" key="1">
    <source>
        <dbReference type="ARBA" id="ARBA00023004"/>
    </source>
</evidence>
<protein>
    <recommendedName>
        <fullName evidence="4 5">Probable Fe(2+)-trafficking protein</fullName>
    </recommendedName>
</protein>
<evidence type="ECO:0000256" key="2">
    <source>
        <dbReference type="ARBA" id="ARBA00053793"/>
    </source>
</evidence>
<evidence type="ECO:0000256" key="3">
    <source>
        <dbReference type="ARBA" id="ARBA00061679"/>
    </source>
</evidence>
<evidence type="ECO:0000256" key="6">
    <source>
        <dbReference type="SAM" id="MobiDB-lite"/>
    </source>
</evidence>
<dbReference type="PANTHER" id="PTHR36965:SF1">
    <property type="entry name" value="FE(2+)-TRAFFICKING PROTEIN-RELATED"/>
    <property type="match status" value="1"/>
</dbReference>
<accession>A0A418XKS1</accession>
<dbReference type="OrthoDB" id="9804318at2"/>
<evidence type="ECO:0000256" key="5">
    <source>
        <dbReference type="HAMAP-Rule" id="MF_00686"/>
    </source>
</evidence>
<reference evidence="7 8" key="1">
    <citation type="submission" date="2018-09" db="EMBL/GenBank/DDBJ databases">
        <authorList>
            <person name="Zhu H."/>
        </authorList>
    </citation>
    <scope>NUCLEOTIDE SEQUENCE [LARGE SCALE GENOMIC DNA]</scope>
    <source>
        <strain evidence="7 8">K1S02-6</strain>
    </source>
</reference>
<dbReference type="InterPro" id="IPR036766">
    <property type="entry name" value="Fe_traffick_prot_YggX_sf"/>
</dbReference>
<gene>
    <name evidence="7" type="ORF">D3879_07230</name>
</gene>
<dbReference type="FunFam" id="1.10.3880.10:FF:000001">
    <property type="entry name" value="Probable Fe(2+)-trafficking protein"/>
    <property type="match status" value="1"/>
</dbReference>
<dbReference type="PIRSF" id="PIRSF029827">
    <property type="entry name" value="Fe_traffic_YggX"/>
    <property type="match status" value="1"/>
</dbReference>
<dbReference type="InterPro" id="IPR007457">
    <property type="entry name" value="Fe_traffick_prot_YggX"/>
</dbReference>
<feature type="compositionally biased region" description="Basic residues" evidence="6">
    <location>
        <begin position="1"/>
        <end position="12"/>
    </location>
</feature>
<dbReference type="Pfam" id="PF04362">
    <property type="entry name" value="Iron_traffic"/>
    <property type="match status" value="1"/>
</dbReference>
<dbReference type="NCBIfam" id="NF003817">
    <property type="entry name" value="PRK05408.1"/>
    <property type="match status" value="1"/>
</dbReference>
<proteinExistence type="inferred from homology"/>
<dbReference type="GO" id="GO:0005506">
    <property type="term" value="F:iron ion binding"/>
    <property type="evidence" value="ECO:0007669"/>
    <property type="project" value="UniProtKB-UniRule"/>
</dbReference>
<dbReference type="HAMAP" id="MF_00686">
    <property type="entry name" value="Fe_traffic_YggX"/>
    <property type="match status" value="1"/>
</dbReference>
<comment type="similarity">
    <text evidence="3 5">Belongs to the Fe(2+)-trafficking protein family.</text>
</comment>
<dbReference type="AlphaFoldDB" id="A0A418XKS1"/>
<dbReference type="EMBL" id="QYUR01000002">
    <property type="protein sequence ID" value="RJG13057.1"/>
    <property type="molecule type" value="Genomic_DNA"/>
</dbReference>
<comment type="caution">
    <text evidence="7">The sequence shown here is derived from an EMBL/GenBank/DDBJ whole genome shotgun (WGS) entry which is preliminary data.</text>
</comment>
<dbReference type="Proteomes" id="UP000284021">
    <property type="component" value="Unassembled WGS sequence"/>
</dbReference>
<name>A0A418XKS1_9PSED</name>
<dbReference type="SUPFAM" id="SSF111148">
    <property type="entry name" value="YggX-like"/>
    <property type="match status" value="1"/>
</dbReference>
<evidence type="ECO:0000256" key="4">
    <source>
        <dbReference type="ARBA" id="ARBA00070403"/>
    </source>
</evidence>
<keyword evidence="8" id="KW-1185">Reference proteome</keyword>
<sequence>MTRTVNCRKHKKELPGLPRPPYPGAKGEDIFNNVSQQAWDEWQKHQTLLINERRLNMMNAEDRKFLQAEMDKFLSGEDYAQAEGYVPPSDSGKNP</sequence>
<comment type="function">
    <text evidence="2">Could be a mediator in iron transactions between iron acquisition and iron-requiring processes, such as synthesis and/or repair of Fe-S clusters in biosynthetic enzymes. Necessary to maintain high levels of aconitase under oxidative stress.</text>
</comment>